<gene>
    <name evidence="1" type="ORF">EKO23_01880</name>
</gene>
<name>A0A4Q4ZMH5_9ACTN</name>
<proteinExistence type="predicted"/>
<keyword evidence="2" id="KW-1185">Reference proteome</keyword>
<evidence type="ECO:0000313" key="1">
    <source>
        <dbReference type="EMBL" id="RYP88664.1"/>
    </source>
</evidence>
<dbReference type="Proteomes" id="UP000295198">
    <property type="component" value="Unassembled WGS sequence"/>
</dbReference>
<evidence type="ECO:0000313" key="2">
    <source>
        <dbReference type="Proteomes" id="UP000295198"/>
    </source>
</evidence>
<dbReference type="AlphaFoldDB" id="A0A4Q4ZMH5"/>
<dbReference type="EMBL" id="SDKM01000002">
    <property type="protein sequence ID" value="RYP88664.1"/>
    <property type="molecule type" value="Genomic_DNA"/>
</dbReference>
<reference evidence="1 2" key="1">
    <citation type="submission" date="2019-01" db="EMBL/GenBank/DDBJ databases">
        <title>Nocardioides guangzhouensis sp. nov., an actinobacterium isolated from soil.</title>
        <authorList>
            <person name="Fu Y."/>
            <person name="Cai Y."/>
            <person name="Lin Z."/>
            <person name="Chen P."/>
        </authorList>
    </citation>
    <scope>NUCLEOTIDE SEQUENCE [LARGE SCALE GENOMIC DNA]</scope>
    <source>
        <strain evidence="1 2">130</strain>
    </source>
</reference>
<sequence>MQMPAWIDTPVPAVGLEAHHDAVGRLVVATQEVEAWLAFISYRLGATPSYADSARLRATQLVVRLRQSASRVPAQDRDDLLSTLRRTSAILNFRNAVVHAMPRRFEDGALREEHQLQPPPSEHFPVEMLIGAALAAQSVAGYLQSKAGAWSQSFIDI</sequence>
<accession>A0A4Q4ZMH5</accession>
<protein>
    <submittedName>
        <fullName evidence="1">Uncharacterized protein</fullName>
    </submittedName>
</protein>
<organism evidence="1 2">
    <name type="scientific">Nocardioides guangzhouensis</name>
    <dbReference type="NCBI Taxonomy" id="2497878"/>
    <lineage>
        <taxon>Bacteria</taxon>
        <taxon>Bacillati</taxon>
        <taxon>Actinomycetota</taxon>
        <taxon>Actinomycetes</taxon>
        <taxon>Propionibacteriales</taxon>
        <taxon>Nocardioidaceae</taxon>
        <taxon>Nocardioides</taxon>
    </lineage>
</organism>
<comment type="caution">
    <text evidence="1">The sequence shown here is derived from an EMBL/GenBank/DDBJ whole genome shotgun (WGS) entry which is preliminary data.</text>
</comment>
<dbReference type="RefSeq" id="WP_134713507.1">
    <property type="nucleotide sequence ID" value="NZ_SDKM01000002.1"/>
</dbReference>